<dbReference type="EC" id="3.4.21.-" evidence="7"/>
<reference evidence="11 12" key="1">
    <citation type="submission" date="2013-12" db="EMBL/GenBank/DDBJ databases">
        <title>Comparative genomics of Petrotoga isolates.</title>
        <authorList>
            <person name="Nesbo C.L."/>
            <person name="Charchuk R."/>
            <person name="Chow K."/>
        </authorList>
    </citation>
    <scope>NUCLEOTIDE SEQUENCE [LARGE SCALE GENOMIC DNA]</scope>
    <source>
        <strain evidence="11 12">DSM 14811</strain>
    </source>
</reference>
<name>A0A2K1P501_9BACT</name>
<dbReference type="Pfam" id="PF03572">
    <property type="entry name" value="Peptidase_S41"/>
    <property type="match status" value="1"/>
</dbReference>
<feature type="active site" description="Charge relay system" evidence="8">
    <location>
        <position position="735"/>
    </location>
</feature>
<evidence type="ECO:0000256" key="3">
    <source>
        <dbReference type="ARBA" id="ARBA00022490"/>
    </source>
</evidence>
<comment type="function">
    <text evidence="7">Degrades oligopeptides.</text>
</comment>
<organism evidence="11 12">
    <name type="scientific">Petrotoga mexicana DSM 14811</name>
    <dbReference type="NCBI Taxonomy" id="1122954"/>
    <lineage>
        <taxon>Bacteria</taxon>
        <taxon>Thermotogati</taxon>
        <taxon>Thermotogota</taxon>
        <taxon>Thermotogae</taxon>
        <taxon>Petrotogales</taxon>
        <taxon>Petrotogaceae</taxon>
        <taxon>Petrotoga</taxon>
    </lineage>
</organism>
<dbReference type="GO" id="GO:0006508">
    <property type="term" value="P:proteolysis"/>
    <property type="evidence" value="ECO:0007669"/>
    <property type="project" value="UniProtKB-UniRule"/>
</dbReference>
<dbReference type="SUPFAM" id="SSF82171">
    <property type="entry name" value="DPP6 N-terminal domain-like"/>
    <property type="match status" value="1"/>
</dbReference>
<comment type="caution">
    <text evidence="11">The sequence shown here is derived from an EMBL/GenBank/DDBJ whole genome shotgun (WGS) entry which is preliminary data.</text>
</comment>
<dbReference type="Gene3D" id="3.90.226.10">
    <property type="entry name" value="2-enoyl-CoA Hydratase, Chain A, domain 1"/>
    <property type="match status" value="1"/>
</dbReference>
<evidence type="ECO:0000259" key="10">
    <source>
        <dbReference type="SMART" id="SM00245"/>
    </source>
</evidence>
<evidence type="ECO:0000256" key="4">
    <source>
        <dbReference type="ARBA" id="ARBA00022670"/>
    </source>
</evidence>
<dbReference type="Pfam" id="PF14685">
    <property type="entry name" value="PDZ_Tricorn"/>
    <property type="match status" value="1"/>
</dbReference>
<keyword evidence="6 7" id="KW-0720">Serine protease</keyword>
<dbReference type="Gene3D" id="3.30.750.44">
    <property type="match status" value="1"/>
</dbReference>
<dbReference type="InterPro" id="IPR029414">
    <property type="entry name" value="Tricorn_PDZ"/>
</dbReference>
<dbReference type="InterPro" id="IPR028204">
    <property type="entry name" value="Tricorn_C1"/>
</dbReference>
<dbReference type="Pfam" id="PF26550">
    <property type="entry name" value="Tricorn_2nd"/>
    <property type="match status" value="1"/>
</dbReference>
<evidence type="ECO:0000256" key="7">
    <source>
        <dbReference type="PIRNR" id="PIRNR036421"/>
    </source>
</evidence>
<dbReference type="InterPro" id="IPR036034">
    <property type="entry name" value="PDZ_sf"/>
</dbReference>
<dbReference type="RefSeq" id="WP_103077931.1">
    <property type="nucleotide sequence ID" value="NZ_AZRN01000036.1"/>
</dbReference>
<dbReference type="InterPro" id="IPR012393">
    <property type="entry name" value="Tricorn_protease"/>
</dbReference>
<dbReference type="CDD" id="cd07562">
    <property type="entry name" value="Peptidase_S41_TRI"/>
    <property type="match status" value="1"/>
</dbReference>
<sequence>MSEEFNGYYRFPTIYNDQIAFVAEDDIWVVSSSGGVARRLTSNVGEISDLTFSEDGKWIAFTGRDEGVPDVYIIPSTGGVPIRLTYLGANSKVLCWHDGKIIFSSNYTQPFKRITSLWEVDVEDKRKLKQLDFGIATEISFGKEKGIVLGRKTGDPARWKKYRGGTAGELLMDVEGNYNFRKLIDLKSNFANPIWIQDRIYFVSDHEDVANIYSCTVEGKDLKKHTYHNDFYVRNPKSDGNNIVYHAGSDIYILNLSTNVSEKVDIKYYSTLPQRNRKFVESTQYFEGFSISKDAENLISTHRGKSFYYNNWYGPVKQLGKESGVRYRLTTYLNLEDEEKAVTISDENNNEHIEVYDLKSGNLIDKVEEYDLGRVMNIVASPKDEEILLTNQRNELILIDLRNHKKIDVDKSTVGPINGYSFSPDGRWIAYSKFINSKQAAIMIFDKVKGEMQQVTEPILLDVDPVFDPDGKYLYFISYRIFNPIEDRLQMNAAFAKGTKPYLITLKKDIFSPFQEIIKEEEKGKDKEEEEEEIKVDIDFDNIADRIIPFPVSEERYVNIQAAKDKVFYTISTVSGVLEDEEDMLSEKHEKLTLKYYDLIEKEEKTYLEGISEFQISEDKEKIAILIDDGLRILKISNPPSPEQEKECENKYTRKCGWIDFHRVNVEVQPLLEWRQMLCEAWRLQKFYFWNKDKLDEIEWDKILEKYYPLVERIATRTEFSDLIWEMQGELKSSHAYEMGGEYKPKPVYKIGYLGADLILDEDRNLYKISHIVKGDIWDEKNKPPLLGPGVEVKEGDYLLSINGIEIKDKIPNEILVNYSGKDVEIVVSNGDNIEHKRKYVVKTLKDETSLRYREWVEQNKKYVHEKTDSRIGYIHIPDMGYTGYAEFHRNFLSEVKYDGLIIDVRVNSGGFVSSMILDKLNRKFIGYDLSPYREAEAYQYDSVRGPMVAITNEFAGSDGDIFSHSFKLLKLGKLIGKRTWGGVIGIWPRNPLVDHTITTQPEMAFWFKDVGWDVENYGTDPDIEIDITPKDYKEKKDPQLDMAIEIVLKDLNENPPIGPKDIKKP</sequence>
<dbReference type="GO" id="GO:0005737">
    <property type="term" value="C:cytoplasm"/>
    <property type="evidence" value="ECO:0007669"/>
    <property type="project" value="UniProtKB-SubCell"/>
</dbReference>
<dbReference type="Gene3D" id="2.120.10.60">
    <property type="entry name" value="Tricorn protease N-terminal domain"/>
    <property type="match status" value="1"/>
</dbReference>
<evidence type="ECO:0000256" key="2">
    <source>
        <dbReference type="ARBA" id="ARBA00008524"/>
    </source>
</evidence>
<dbReference type="PIRSF" id="PIRSF036421">
    <property type="entry name" value="Tricorn_protease"/>
    <property type="match status" value="1"/>
</dbReference>
<keyword evidence="3 7" id="KW-0963">Cytoplasm</keyword>
<evidence type="ECO:0000313" key="12">
    <source>
        <dbReference type="Proteomes" id="UP000236604"/>
    </source>
</evidence>
<dbReference type="Proteomes" id="UP000236604">
    <property type="component" value="Unassembled WGS sequence"/>
</dbReference>
<evidence type="ECO:0000256" key="5">
    <source>
        <dbReference type="ARBA" id="ARBA00022801"/>
    </source>
</evidence>
<dbReference type="SMART" id="SM00245">
    <property type="entry name" value="TSPc"/>
    <property type="match status" value="1"/>
</dbReference>
<dbReference type="Gene3D" id="2.130.10.10">
    <property type="entry name" value="YVTN repeat-like/Quinoprotein amine dehydrogenase"/>
    <property type="match status" value="1"/>
</dbReference>
<accession>A0A2K1P501</accession>
<comment type="subcellular location">
    <subcellularLocation>
        <location evidence="1 7">Cytoplasm</location>
    </subcellularLocation>
</comment>
<evidence type="ECO:0000256" key="6">
    <source>
        <dbReference type="ARBA" id="ARBA00022825"/>
    </source>
</evidence>
<dbReference type="InterPro" id="IPR015943">
    <property type="entry name" value="WD40/YVTN_repeat-like_dom_sf"/>
</dbReference>
<dbReference type="GO" id="GO:0008236">
    <property type="term" value="F:serine-type peptidase activity"/>
    <property type="evidence" value="ECO:0007669"/>
    <property type="project" value="UniProtKB-UniRule"/>
</dbReference>
<dbReference type="SUPFAM" id="SSF52096">
    <property type="entry name" value="ClpP/crotonase"/>
    <property type="match status" value="1"/>
</dbReference>
<comment type="similarity">
    <text evidence="2 7">Belongs to the peptidase S41B family.</text>
</comment>
<dbReference type="AlphaFoldDB" id="A0A2K1P501"/>
<dbReference type="InterPro" id="IPR029045">
    <property type="entry name" value="ClpP/crotonase-like_dom_sf"/>
</dbReference>
<evidence type="ECO:0000256" key="8">
    <source>
        <dbReference type="PIRSR" id="PIRSR036421-1"/>
    </source>
</evidence>
<evidence type="ECO:0000256" key="9">
    <source>
        <dbReference type="PIRSR" id="PIRSR036421-3"/>
    </source>
</evidence>
<proteinExistence type="inferred from homology"/>
<evidence type="ECO:0000313" key="11">
    <source>
        <dbReference type="EMBL" id="PNR97852.1"/>
    </source>
</evidence>
<dbReference type="PANTHER" id="PTHR43253">
    <property type="entry name" value="TRICORN PROTEASE HOMOLOG 2-RELATED"/>
    <property type="match status" value="1"/>
</dbReference>
<feature type="site" description="Transition state stabilizer; via amide nitrogen" evidence="9">
    <location>
        <position position="959"/>
    </location>
</feature>
<keyword evidence="4 7" id="KW-0645">Protease</keyword>
<feature type="active site" description="Nucleophile" evidence="8">
    <location>
        <position position="958"/>
    </location>
</feature>
<dbReference type="SUPFAM" id="SSF50156">
    <property type="entry name" value="PDZ domain-like"/>
    <property type="match status" value="1"/>
</dbReference>
<dbReference type="SUPFAM" id="SSF69304">
    <property type="entry name" value="Tricorn protease N-terminal domain"/>
    <property type="match status" value="1"/>
</dbReference>
<dbReference type="Gene3D" id="2.30.42.10">
    <property type="match status" value="1"/>
</dbReference>
<dbReference type="Pfam" id="PF14684">
    <property type="entry name" value="Tricorn_C1"/>
    <property type="match status" value="1"/>
</dbReference>
<feature type="domain" description="Tail specific protease" evidence="10">
    <location>
        <begin position="837"/>
        <end position="1027"/>
    </location>
</feature>
<dbReference type="PANTHER" id="PTHR43253:SF1">
    <property type="entry name" value="TRICORN PROTEASE HOMOLOG 2-RELATED"/>
    <property type="match status" value="1"/>
</dbReference>
<dbReference type="InterPro" id="IPR005151">
    <property type="entry name" value="Tail-specific_protease"/>
</dbReference>
<keyword evidence="5 7" id="KW-0378">Hydrolase</keyword>
<feature type="active site" description="Charge relay system" evidence="8">
    <location>
        <position position="1016"/>
    </location>
</feature>
<dbReference type="Pfam" id="PF26549">
    <property type="entry name" value="Tricorn_N"/>
    <property type="match status" value="1"/>
</dbReference>
<keyword evidence="12" id="KW-1185">Reference proteome</keyword>
<evidence type="ECO:0000256" key="1">
    <source>
        <dbReference type="ARBA" id="ARBA00004496"/>
    </source>
</evidence>
<dbReference type="EMBL" id="AZRN01000036">
    <property type="protein sequence ID" value="PNR97852.1"/>
    <property type="molecule type" value="Genomic_DNA"/>
</dbReference>
<gene>
    <name evidence="11" type="ORF">X927_10355</name>
</gene>
<protein>
    <recommendedName>
        <fullName evidence="7">Tricorn protease homolog</fullName>
        <ecNumber evidence="7">3.4.21.-</ecNumber>
    </recommendedName>
</protein>